<reference evidence="5 6" key="1">
    <citation type="submission" date="2010-02" db="EMBL/GenBank/DDBJ databases">
        <authorList>
            <person name="Weinstock G."/>
            <person name="Sodergren E."/>
            <person name="Clifton S."/>
            <person name="Fulton L."/>
            <person name="Fulton B."/>
            <person name="Courtney L."/>
            <person name="Fronick C."/>
            <person name="Harrison M."/>
            <person name="Strong C."/>
            <person name="Farmer C."/>
            <person name="Delahaunty K."/>
            <person name="Markovic C."/>
            <person name="Hall O."/>
            <person name="Minx P."/>
            <person name="Tomlinson C."/>
            <person name="Mitreva M."/>
            <person name="Nelson J."/>
            <person name="Hou S."/>
            <person name="Wollam A."/>
            <person name="Pepin K.H."/>
            <person name="Johnson M."/>
            <person name="Bhonagiri V."/>
            <person name="Zhang X."/>
            <person name="Suruliraj S."/>
            <person name="Warren W."/>
            <person name="Chinwalla A."/>
            <person name="Mardis E.R."/>
            <person name="Wilson R.K."/>
        </authorList>
    </citation>
    <scope>NUCLEOTIDE SEQUENCE [LARGE SCALE GENOMIC DNA]</scope>
    <source>
        <strain evidence="5 6">ATCC 29220</strain>
    </source>
</reference>
<dbReference type="PANTHER" id="PTHR36510:SF1">
    <property type="entry name" value="GLUTAMATE--CYSTEINE LIGASE 2-RELATED"/>
    <property type="match status" value="1"/>
</dbReference>
<evidence type="ECO:0000313" key="6">
    <source>
        <dbReference type="Proteomes" id="UP000003880"/>
    </source>
</evidence>
<evidence type="ECO:0000256" key="4">
    <source>
        <dbReference type="HAMAP-Rule" id="MF_01609"/>
    </source>
</evidence>
<dbReference type="SUPFAM" id="SSF55931">
    <property type="entry name" value="Glutamine synthetase/guanido kinase"/>
    <property type="match status" value="1"/>
</dbReference>
<comment type="subunit">
    <text evidence="4">Homodimer.</text>
</comment>
<dbReference type="NCBIfam" id="NF010040">
    <property type="entry name" value="PRK13516.1"/>
    <property type="match status" value="1"/>
</dbReference>
<comment type="function">
    <text evidence="4">ATP-dependent carboxylate-amine ligase which exhibits weak glutamate--cysteine ligase activity.</text>
</comment>
<evidence type="ECO:0000256" key="3">
    <source>
        <dbReference type="ARBA" id="ARBA00022840"/>
    </source>
</evidence>
<dbReference type="EC" id="6.3.2.2" evidence="4"/>
<name>D4BCP7_9ENTR</name>
<proteinExistence type="inferred from homology"/>
<dbReference type="Gene3D" id="3.30.590.20">
    <property type="match status" value="1"/>
</dbReference>
<comment type="caution">
    <text evidence="5">The sequence shown here is derived from an EMBL/GenBank/DDBJ whole genome shotgun (WGS) entry which is preliminary data.</text>
</comment>
<dbReference type="Pfam" id="PF04107">
    <property type="entry name" value="GCS2"/>
    <property type="match status" value="1"/>
</dbReference>
<organism evidence="5 6">
    <name type="scientific">Citrobacter youngae ATCC 29220</name>
    <dbReference type="NCBI Taxonomy" id="500640"/>
    <lineage>
        <taxon>Bacteria</taxon>
        <taxon>Pseudomonadati</taxon>
        <taxon>Pseudomonadota</taxon>
        <taxon>Gammaproteobacteria</taxon>
        <taxon>Enterobacterales</taxon>
        <taxon>Enterobacteriaceae</taxon>
        <taxon>Citrobacter</taxon>
        <taxon>Citrobacter freundii complex</taxon>
    </lineage>
</organism>
<gene>
    <name evidence="5" type="ORF">CIT292_08261</name>
</gene>
<dbReference type="InterPro" id="IPR050141">
    <property type="entry name" value="GCL_type2/YbdK_subfam"/>
</dbReference>
<dbReference type="GO" id="GO:0042398">
    <property type="term" value="P:modified amino acid biosynthetic process"/>
    <property type="evidence" value="ECO:0007669"/>
    <property type="project" value="InterPro"/>
</dbReference>
<dbReference type="InterPro" id="IPR006336">
    <property type="entry name" value="GCS2"/>
</dbReference>
<dbReference type="HAMAP" id="MF_01609">
    <property type="entry name" value="Glu_cys_ligase_2"/>
    <property type="match status" value="1"/>
</dbReference>
<comment type="similarity">
    <text evidence="4">Belongs to the glutamate--cysteine ligase type 2 family. YbdK subfamily.</text>
</comment>
<dbReference type="AlphaFoldDB" id="D4BCP7"/>
<comment type="catalytic activity">
    <reaction evidence="4">
        <text>L-cysteine + L-glutamate + ATP = gamma-L-glutamyl-L-cysteine + ADP + phosphate + H(+)</text>
        <dbReference type="Rhea" id="RHEA:13285"/>
        <dbReference type="ChEBI" id="CHEBI:15378"/>
        <dbReference type="ChEBI" id="CHEBI:29985"/>
        <dbReference type="ChEBI" id="CHEBI:30616"/>
        <dbReference type="ChEBI" id="CHEBI:35235"/>
        <dbReference type="ChEBI" id="CHEBI:43474"/>
        <dbReference type="ChEBI" id="CHEBI:58173"/>
        <dbReference type="ChEBI" id="CHEBI:456216"/>
        <dbReference type="EC" id="6.3.2.2"/>
    </reaction>
</comment>
<protein>
    <recommendedName>
        <fullName evidence="4">Putative glutamate--cysteine ligase 2</fullName>
        <ecNumber evidence="4">6.3.2.2</ecNumber>
    </recommendedName>
    <alternativeName>
        <fullName evidence="4">Gamma-glutamylcysteine synthetase 2</fullName>
        <shortName evidence="4">GCS 2</shortName>
        <shortName evidence="4">Gamma-GCS 2</shortName>
    </alternativeName>
</protein>
<dbReference type="InterPro" id="IPR014746">
    <property type="entry name" value="Gln_synth/guanido_kin_cat_dom"/>
</dbReference>
<sequence length="398" mass="44610">MLISLIAQKTVSASILIKNQCVRERAMPLPDFHVSDPFTLGIELEMQVVNPPGYDLSQDSSRLIDAIKPQLTAGEVKHDITESMLEMATGVCRNIDQADAELSAMQQIIMQVAAEHHLAICGGGTHPFQKWQRQEVCDDERYRRNLENFGYLIQQATVFGQHVHVGCANGDDAIYLLHGLSRFVPHFIALSAASPYMQTSDTQFACARLNIFSGFPDNGPMPWINSWQEFTGLFRRLAYTSMIDSIKDLHWDIRPSPHFGTVEVRVMDTPLTLRHAVNMAGLIQSIAHWLLTQRPFKHQERDYLLYKFNRFQACRFGMAGIVTDVNTGEGHRLADDTLRLLENVAASADKVGATSAIEALRLQVKHGHDEAQNMRNFVAEGGSLSGLVKKHCEIWAGR</sequence>
<dbReference type="GO" id="GO:0004357">
    <property type="term" value="F:glutamate-cysteine ligase activity"/>
    <property type="evidence" value="ECO:0007669"/>
    <property type="project" value="UniProtKB-EC"/>
</dbReference>
<dbReference type="InterPro" id="IPR011793">
    <property type="entry name" value="YbdK"/>
</dbReference>
<evidence type="ECO:0000256" key="1">
    <source>
        <dbReference type="ARBA" id="ARBA00022598"/>
    </source>
</evidence>
<evidence type="ECO:0000313" key="5">
    <source>
        <dbReference type="EMBL" id="EFE08383.1"/>
    </source>
</evidence>
<keyword evidence="3 4" id="KW-0067">ATP-binding</keyword>
<keyword evidence="2 4" id="KW-0547">Nucleotide-binding</keyword>
<evidence type="ECO:0000256" key="2">
    <source>
        <dbReference type="ARBA" id="ARBA00022741"/>
    </source>
</evidence>
<dbReference type="GO" id="GO:0005524">
    <property type="term" value="F:ATP binding"/>
    <property type="evidence" value="ECO:0007669"/>
    <property type="project" value="UniProtKB-KW"/>
</dbReference>
<accession>D4BCP7</accession>
<dbReference type="NCBIfam" id="TIGR02050">
    <property type="entry name" value="gshA_cyan_rel"/>
    <property type="match status" value="1"/>
</dbReference>
<dbReference type="EMBL" id="ABWL02000008">
    <property type="protein sequence ID" value="EFE08383.1"/>
    <property type="molecule type" value="Genomic_DNA"/>
</dbReference>
<keyword evidence="1 4" id="KW-0436">Ligase</keyword>
<dbReference type="PANTHER" id="PTHR36510">
    <property type="entry name" value="GLUTAMATE--CYSTEINE LIGASE 2-RELATED"/>
    <property type="match status" value="1"/>
</dbReference>
<dbReference type="HOGENOM" id="CLU_044848_1_1_6"/>
<dbReference type="eggNOG" id="COG2170">
    <property type="taxonomic scope" value="Bacteria"/>
</dbReference>
<dbReference type="Proteomes" id="UP000003880">
    <property type="component" value="Unassembled WGS sequence"/>
</dbReference>